<organism evidence="1 2">
    <name type="scientific">Lunatimonas lonarensis</name>
    <dbReference type="NCBI Taxonomy" id="1232681"/>
    <lineage>
        <taxon>Bacteria</taxon>
        <taxon>Pseudomonadati</taxon>
        <taxon>Bacteroidota</taxon>
        <taxon>Cytophagia</taxon>
        <taxon>Cytophagales</taxon>
        <taxon>Cyclobacteriaceae</taxon>
    </lineage>
</organism>
<dbReference type="AlphaFoldDB" id="R7ZWW0"/>
<dbReference type="EMBL" id="AQHR01000025">
    <property type="protein sequence ID" value="EON78635.1"/>
    <property type="molecule type" value="Genomic_DNA"/>
</dbReference>
<gene>
    <name evidence="1" type="ORF">ADIS_0809</name>
</gene>
<evidence type="ECO:0000313" key="1">
    <source>
        <dbReference type="EMBL" id="EON78635.1"/>
    </source>
</evidence>
<accession>R7ZWW0</accession>
<keyword evidence="2" id="KW-1185">Reference proteome</keyword>
<dbReference type="Proteomes" id="UP000013909">
    <property type="component" value="Unassembled WGS sequence"/>
</dbReference>
<comment type="caution">
    <text evidence="1">The sequence shown here is derived from an EMBL/GenBank/DDBJ whole genome shotgun (WGS) entry which is preliminary data.</text>
</comment>
<name>R7ZWW0_9BACT</name>
<proteinExistence type="predicted"/>
<sequence length="45" mass="5020">MILGSESDLNGQNRLVPILGIDPLNRIFRIIPEHIDPFWSNSGAC</sequence>
<protein>
    <submittedName>
        <fullName evidence="1">Uncharacterized protein</fullName>
    </submittedName>
</protein>
<evidence type="ECO:0000313" key="2">
    <source>
        <dbReference type="Proteomes" id="UP000013909"/>
    </source>
</evidence>
<reference evidence="1 2" key="1">
    <citation type="submission" date="2013-02" db="EMBL/GenBank/DDBJ databases">
        <title>A novel strain isolated from Lonar lake, Maharashtra, India.</title>
        <authorList>
            <person name="Singh A."/>
        </authorList>
    </citation>
    <scope>NUCLEOTIDE SEQUENCE [LARGE SCALE GENOMIC DNA]</scope>
    <source>
        <strain evidence="1 2">AK24</strain>
    </source>
</reference>